<evidence type="ECO:0000313" key="1">
    <source>
        <dbReference type="EMBL" id="OQD92346.1"/>
    </source>
</evidence>
<accession>A0A1V6QTU1</accession>
<keyword evidence="2" id="KW-1185">Reference proteome</keyword>
<dbReference type="EMBL" id="MDYO01000042">
    <property type="protein sequence ID" value="OQD92346.1"/>
    <property type="molecule type" value="Genomic_DNA"/>
</dbReference>
<dbReference type="AlphaFoldDB" id="A0A1V6QTU1"/>
<organism evidence="1 2">
    <name type="scientific">Penicillium solitum</name>
    <dbReference type="NCBI Taxonomy" id="60172"/>
    <lineage>
        <taxon>Eukaryota</taxon>
        <taxon>Fungi</taxon>
        <taxon>Dikarya</taxon>
        <taxon>Ascomycota</taxon>
        <taxon>Pezizomycotina</taxon>
        <taxon>Eurotiomycetes</taxon>
        <taxon>Eurotiomycetidae</taxon>
        <taxon>Eurotiales</taxon>
        <taxon>Aspergillaceae</taxon>
        <taxon>Penicillium</taxon>
    </lineage>
</organism>
<protein>
    <submittedName>
        <fullName evidence="1">Uncharacterized protein</fullName>
    </submittedName>
</protein>
<proteinExistence type="predicted"/>
<gene>
    <name evidence="1" type="ORF">PENSOL_c042G05708</name>
</gene>
<comment type="caution">
    <text evidence="1">The sequence shown here is derived from an EMBL/GenBank/DDBJ whole genome shotgun (WGS) entry which is preliminary data.</text>
</comment>
<sequence length="193" mass="21672">MATQSNVRDTPTLIKRNGADYSSAKHTELIDWLLMLERKKNVLTLLPTKSGGATLLKNDDFRIDYQGYFNSDPYEIGWINLQVQENTPRKSKTSTTVITTYVHYQGYHESGRITGNVILHAMVQQAMSKIGEYSIFVSKSQAGAIGVQNIPRSPQGLIKCGWGSLEEVKAFQGDMWNDRKMKGKWAAIWVPGS</sequence>
<name>A0A1V6QTU1_9EURO</name>
<reference evidence="2" key="1">
    <citation type="journal article" date="2017" name="Nat. Microbiol.">
        <title>Global analysis of biosynthetic gene clusters reveals vast potential of secondary metabolite production in Penicillium species.</title>
        <authorList>
            <person name="Nielsen J.C."/>
            <person name="Grijseels S."/>
            <person name="Prigent S."/>
            <person name="Ji B."/>
            <person name="Dainat J."/>
            <person name="Nielsen K.F."/>
            <person name="Frisvad J.C."/>
            <person name="Workman M."/>
            <person name="Nielsen J."/>
        </authorList>
    </citation>
    <scope>NUCLEOTIDE SEQUENCE [LARGE SCALE GENOMIC DNA]</scope>
    <source>
        <strain evidence="2">IBT 29525</strain>
    </source>
</reference>
<evidence type="ECO:0000313" key="2">
    <source>
        <dbReference type="Proteomes" id="UP000191612"/>
    </source>
</evidence>
<dbReference type="Proteomes" id="UP000191612">
    <property type="component" value="Unassembled WGS sequence"/>
</dbReference>